<dbReference type="Proteomes" id="UP001320766">
    <property type="component" value="Unassembled WGS sequence"/>
</dbReference>
<proteinExistence type="predicted"/>
<accession>A0ABT1JTC4</accession>
<gene>
    <name evidence="2" type="ORF">HD595_001125</name>
</gene>
<reference evidence="2 3" key="1">
    <citation type="submission" date="2022-06" db="EMBL/GenBank/DDBJ databases">
        <title>Sequencing the genomes of 1000 actinobacteria strains.</title>
        <authorList>
            <person name="Klenk H.-P."/>
        </authorList>
    </citation>
    <scope>NUCLEOTIDE SEQUENCE [LARGE SCALE GENOMIC DNA]</scope>
    <source>
        <strain evidence="2 3">DSM 44170</strain>
    </source>
</reference>
<evidence type="ECO:0000313" key="3">
    <source>
        <dbReference type="Proteomes" id="UP001320766"/>
    </source>
</evidence>
<evidence type="ECO:0008006" key="4">
    <source>
        <dbReference type="Google" id="ProtNLM"/>
    </source>
</evidence>
<evidence type="ECO:0000313" key="2">
    <source>
        <dbReference type="EMBL" id="MCP2345003.1"/>
    </source>
</evidence>
<feature type="transmembrane region" description="Helical" evidence="1">
    <location>
        <begin position="99"/>
        <end position="117"/>
    </location>
</feature>
<comment type="caution">
    <text evidence="2">The sequence shown here is derived from an EMBL/GenBank/DDBJ whole genome shotgun (WGS) entry which is preliminary data.</text>
</comment>
<feature type="transmembrane region" description="Helical" evidence="1">
    <location>
        <begin position="247"/>
        <end position="269"/>
    </location>
</feature>
<keyword evidence="1" id="KW-1133">Transmembrane helix</keyword>
<feature type="transmembrane region" description="Helical" evidence="1">
    <location>
        <begin position="187"/>
        <end position="206"/>
    </location>
</feature>
<feature type="transmembrane region" description="Helical" evidence="1">
    <location>
        <begin position="218"/>
        <end position="235"/>
    </location>
</feature>
<name>A0ABT1JTC4_9ACTN</name>
<keyword evidence="3" id="KW-1185">Reference proteome</keyword>
<feature type="transmembrane region" description="Helical" evidence="1">
    <location>
        <begin position="281"/>
        <end position="299"/>
    </location>
</feature>
<keyword evidence="1" id="KW-0472">Membrane</keyword>
<organism evidence="2 3">
    <name type="scientific">Nonomuraea roseoviolacea subsp. carminata</name>
    <dbReference type="NCBI Taxonomy" id="160689"/>
    <lineage>
        <taxon>Bacteria</taxon>
        <taxon>Bacillati</taxon>
        <taxon>Actinomycetota</taxon>
        <taxon>Actinomycetes</taxon>
        <taxon>Streptosporangiales</taxon>
        <taxon>Streptosporangiaceae</taxon>
        <taxon>Nonomuraea</taxon>
    </lineage>
</organism>
<feature type="transmembrane region" description="Helical" evidence="1">
    <location>
        <begin position="137"/>
        <end position="156"/>
    </location>
</feature>
<keyword evidence="1" id="KW-0812">Transmembrane</keyword>
<feature type="transmembrane region" description="Helical" evidence="1">
    <location>
        <begin position="311"/>
        <end position="333"/>
    </location>
</feature>
<dbReference type="EMBL" id="JAMZEC010000001">
    <property type="protein sequence ID" value="MCP2345003.1"/>
    <property type="molecule type" value="Genomic_DNA"/>
</dbReference>
<protein>
    <recommendedName>
        <fullName evidence="4">Integral membrane protein</fullName>
    </recommendedName>
</protein>
<feature type="transmembrane region" description="Helical" evidence="1">
    <location>
        <begin position="163"/>
        <end position="181"/>
    </location>
</feature>
<evidence type="ECO:0000256" key="1">
    <source>
        <dbReference type="SAM" id="Phobius"/>
    </source>
</evidence>
<dbReference type="RefSeq" id="WP_253766227.1">
    <property type="nucleotide sequence ID" value="NZ_BAAAVE010000016.1"/>
</dbReference>
<sequence length="345" mass="35537">MTAAESSSTEHLEERVDDSEPVLLERRYRAALRLLPASYRAEREEEMVAAFLEMSGDVPDERGPRPRWGELASVAALAVRVRLGGAGARAAAWGETVRLVALLGLAFQAMLGVYGLVGRAAAAAAHLPTPGAATSPIPVVADVLWIVAFAAAMRGFTGPAKVVAAAAGAVSLLLIGAGPAVQLTLAAPPAALMASVPPLALLAGFHAEAPATVRPWRLLLPPVAATLPLVLLSWAPVPWDSAFEPLLALSSLLSPDGIATVACAVAGIVALRRGWAPSARLALAAAGLLLLAWRLPMAWPVPGAEVLWGPAAVLCGVLVTVIVPLVVTGTRLLPPERRAKPGRAS</sequence>